<dbReference type="PANTHER" id="PTHR38011:SF11">
    <property type="entry name" value="2,5-DIAMINO-6-RIBOSYLAMINO-4(3H)-PYRIMIDINONE 5'-PHOSPHATE REDUCTASE"/>
    <property type="match status" value="1"/>
</dbReference>
<dbReference type="GO" id="GO:0009231">
    <property type="term" value="P:riboflavin biosynthetic process"/>
    <property type="evidence" value="ECO:0007669"/>
    <property type="project" value="InterPro"/>
</dbReference>
<accession>A0A5D4GXW1</accession>
<dbReference type="PANTHER" id="PTHR38011">
    <property type="entry name" value="DIHYDROFOLATE REDUCTASE FAMILY PROTEIN (AFU_ORTHOLOGUE AFUA_8G06820)"/>
    <property type="match status" value="1"/>
</dbReference>
<evidence type="ECO:0000259" key="1">
    <source>
        <dbReference type="Pfam" id="PF01872"/>
    </source>
</evidence>
<proteinExistence type="predicted"/>
<gene>
    <name evidence="2" type="ORF">FY036_10230</name>
</gene>
<dbReference type="InterPro" id="IPR002734">
    <property type="entry name" value="RibDG_C"/>
</dbReference>
<dbReference type="OrthoDB" id="7342392at2"/>
<dbReference type="GO" id="GO:0008703">
    <property type="term" value="F:5-amino-6-(5-phosphoribosylamino)uracil reductase activity"/>
    <property type="evidence" value="ECO:0007669"/>
    <property type="project" value="InterPro"/>
</dbReference>
<dbReference type="Gene3D" id="3.40.430.10">
    <property type="entry name" value="Dihydrofolate Reductase, subunit A"/>
    <property type="match status" value="1"/>
</dbReference>
<reference evidence="2 3" key="2">
    <citation type="submission" date="2019-09" db="EMBL/GenBank/DDBJ databases">
        <title>Mesorhizobium sp. MaA-C15 isolated from Microcystis aeruginosa.</title>
        <authorList>
            <person name="Jeong S.E."/>
            <person name="Jin H.M."/>
            <person name="Jeon C.O."/>
        </authorList>
    </citation>
    <scope>NUCLEOTIDE SEQUENCE [LARGE SCALE GENOMIC DNA]</scope>
    <source>
        <strain evidence="2 3">MaA-C15</strain>
    </source>
</reference>
<dbReference type="SUPFAM" id="SSF53597">
    <property type="entry name" value="Dihydrofolate reductase-like"/>
    <property type="match status" value="1"/>
</dbReference>
<keyword evidence="3" id="KW-1185">Reference proteome</keyword>
<dbReference type="InterPro" id="IPR050765">
    <property type="entry name" value="Riboflavin_Biosynth_HTPR"/>
</dbReference>
<evidence type="ECO:0000313" key="3">
    <source>
        <dbReference type="Proteomes" id="UP000323258"/>
    </source>
</evidence>
<dbReference type="RefSeq" id="WP_148914625.1">
    <property type="nucleotide sequence ID" value="NZ_VSZS01000061.1"/>
</dbReference>
<protein>
    <submittedName>
        <fullName evidence="2">Dihydrofolate reductase</fullName>
    </submittedName>
</protein>
<feature type="domain" description="Bacterial bifunctional deaminase-reductase C-terminal" evidence="1">
    <location>
        <begin position="3"/>
        <end position="175"/>
    </location>
</feature>
<dbReference type="InterPro" id="IPR024072">
    <property type="entry name" value="DHFR-like_dom_sf"/>
</dbReference>
<dbReference type="AlphaFoldDB" id="A0A5D4GXW1"/>
<dbReference type="EMBL" id="VSZS01000061">
    <property type="protein sequence ID" value="TYR32862.1"/>
    <property type="molecule type" value="Genomic_DNA"/>
</dbReference>
<reference evidence="2 3" key="1">
    <citation type="submission" date="2019-08" db="EMBL/GenBank/DDBJ databases">
        <authorList>
            <person name="Seo Y.L."/>
        </authorList>
    </citation>
    <scope>NUCLEOTIDE SEQUENCE [LARGE SCALE GENOMIC DNA]</scope>
    <source>
        <strain evidence="2 3">MaA-C15</strain>
    </source>
</reference>
<organism evidence="2 3">
    <name type="scientific">Neoaquamicrobium microcysteis</name>
    <dbReference type="NCBI Taxonomy" id="2682781"/>
    <lineage>
        <taxon>Bacteria</taxon>
        <taxon>Pseudomonadati</taxon>
        <taxon>Pseudomonadota</taxon>
        <taxon>Alphaproteobacteria</taxon>
        <taxon>Hyphomicrobiales</taxon>
        <taxon>Phyllobacteriaceae</taxon>
        <taxon>Neoaquamicrobium</taxon>
    </lineage>
</organism>
<comment type="caution">
    <text evidence="2">The sequence shown here is derived from an EMBL/GenBank/DDBJ whole genome shotgun (WGS) entry which is preliminary data.</text>
</comment>
<name>A0A5D4GXW1_9HYPH</name>
<dbReference type="Proteomes" id="UP000323258">
    <property type="component" value="Unassembled WGS sequence"/>
</dbReference>
<sequence>MRKLIAWNVVTLDGYFEGTTPWKLDFHETVWGPELEALSKEQLADLDYLLFGRKTYEGMASYWTENADEGEIGKAMNAVPKLVASRTLKNVEWNNSTLIDGDVGEAIPRLKAQDGRNIYVFGSADLLSTLTAEGLVDEYRICIAPVLLGAGTPLFKPAEHKTSLKLIDAKALTNGGVLMRYGMA</sequence>
<evidence type="ECO:0000313" key="2">
    <source>
        <dbReference type="EMBL" id="TYR32862.1"/>
    </source>
</evidence>
<dbReference type="Pfam" id="PF01872">
    <property type="entry name" value="RibD_C"/>
    <property type="match status" value="1"/>
</dbReference>